<organism evidence="2 3">
    <name type="scientific">Candidatus Woesebacteria bacterium GW2011_GWA1_39_12</name>
    <dbReference type="NCBI Taxonomy" id="1618549"/>
    <lineage>
        <taxon>Bacteria</taxon>
        <taxon>Candidatus Woeseibacteriota</taxon>
    </lineage>
</organism>
<keyword evidence="1" id="KW-0812">Transmembrane</keyword>
<dbReference type="EMBL" id="LBWA01000004">
    <property type="protein sequence ID" value="KKQ98179.1"/>
    <property type="molecule type" value="Genomic_DNA"/>
</dbReference>
<feature type="transmembrane region" description="Helical" evidence="1">
    <location>
        <begin position="44"/>
        <end position="71"/>
    </location>
</feature>
<dbReference type="Proteomes" id="UP000034325">
    <property type="component" value="Unassembled WGS sequence"/>
</dbReference>
<name>A0A0G0PJD9_9BACT</name>
<evidence type="ECO:0000256" key="1">
    <source>
        <dbReference type="SAM" id="Phobius"/>
    </source>
</evidence>
<accession>A0A0G0PJD9</accession>
<evidence type="ECO:0000313" key="2">
    <source>
        <dbReference type="EMBL" id="KKQ98179.1"/>
    </source>
</evidence>
<comment type="caution">
    <text evidence="2">The sequence shown here is derived from an EMBL/GenBank/DDBJ whole genome shotgun (WGS) entry which is preliminary data.</text>
</comment>
<gene>
    <name evidence="2" type="ORF">UT23_C0004G0018</name>
</gene>
<sequence length="303" mass="34489">MIMRIKKLMPPPTQNKSQDLNDVILQEDLTITGSKKSSDWFVKIFTSPVVSMGLSTFLMIFLFGAAFFIAYQKVNKPKIPQNFEDCTKTKGSIIRESYPAVCVTKDNKEFIQPLSEEEQKLLEIEGNQSSNSDNIIPEDWKTYKNAKYTYEVKYPSSWTFKESNSISYDFVSFLPPDVSADSTTSPGIIWIKVEKNNSLVITEDDALETFQSFMNSCSSQTPTQCTQKTSDDYKFEKQILIAGKPAFQTYGGCCMDFGRHIFLYNNSNTYRFTLYNLGPNTPNIKNEEIFNQILSTLRLGSGL</sequence>
<evidence type="ECO:0000313" key="3">
    <source>
        <dbReference type="Proteomes" id="UP000034325"/>
    </source>
</evidence>
<proteinExistence type="predicted"/>
<protein>
    <submittedName>
        <fullName evidence="2">Uncharacterized protein</fullName>
    </submittedName>
</protein>
<reference evidence="2 3" key="1">
    <citation type="journal article" date="2015" name="Nature">
        <title>rRNA introns, odd ribosomes, and small enigmatic genomes across a large radiation of phyla.</title>
        <authorList>
            <person name="Brown C.T."/>
            <person name="Hug L.A."/>
            <person name="Thomas B.C."/>
            <person name="Sharon I."/>
            <person name="Castelle C.J."/>
            <person name="Singh A."/>
            <person name="Wilkins M.J."/>
            <person name="Williams K.H."/>
            <person name="Banfield J.F."/>
        </authorList>
    </citation>
    <scope>NUCLEOTIDE SEQUENCE [LARGE SCALE GENOMIC DNA]</scope>
</reference>
<keyword evidence="1" id="KW-1133">Transmembrane helix</keyword>
<keyword evidence="1" id="KW-0472">Membrane</keyword>
<dbReference type="AlphaFoldDB" id="A0A0G0PJD9"/>